<reference evidence="1 2" key="1">
    <citation type="submission" date="2017-11" db="EMBL/GenBank/DDBJ databases">
        <title>Streptomyces carmine sp. nov., a novel actinomycete isolated from Sophora alopecuroides in Xinjiang, China.</title>
        <authorList>
            <person name="Wang Y."/>
            <person name="Luo X."/>
            <person name="Wan C."/>
            <person name="Zhang L."/>
        </authorList>
    </citation>
    <scope>NUCLEOTIDE SEQUENCE [LARGE SCALE GENOMIC DNA]</scope>
    <source>
        <strain evidence="1 2">TRM SA0054</strain>
    </source>
</reference>
<dbReference type="Proteomes" id="UP000230407">
    <property type="component" value="Unassembled WGS sequence"/>
</dbReference>
<proteinExistence type="predicted"/>
<dbReference type="AlphaFoldDB" id="A0A2M8M5C3"/>
<gene>
    <name evidence="1" type="ORF">CUT44_05295</name>
</gene>
<dbReference type="EMBL" id="PGGW01000016">
    <property type="protein sequence ID" value="PJE99386.1"/>
    <property type="molecule type" value="Genomic_DNA"/>
</dbReference>
<protein>
    <submittedName>
        <fullName evidence="1">Uncharacterized protein</fullName>
    </submittedName>
</protein>
<organism evidence="1 2">
    <name type="scientific">Streptomyces carminius</name>
    <dbReference type="NCBI Taxonomy" id="2665496"/>
    <lineage>
        <taxon>Bacteria</taxon>
        <taxon>Bacillati</taxon>
        <taxon>Actinomycetota</taxon>
        <taxon>Actinomycetes</taxon>
        <taxon>Kitasatosporales</taxon>
        <taxon>Streptomycetaceae</taxon>
        <taxon>Streptomyces</taxon>
    </lineage>
</organism>
<comment type="caution">
    <text evidence="1">The sequence shown here is derived from an EMBL/GenBank/DDBJ whole genome shotgun (WGS) entry which is preliminary data.</text>
</comment>
<accession>A0A2M8M5C3</accession>
<keyword evidence="2" id="KW-1185">Reference proteome</keyword>
<name>A0A2M8M5C3_9ACTN</name>
<sequence length="141" mass="15000">MSGPGRGARAGQRGERLRLPPALSAPLGYDAVGVSAGLGLRVRRALPRTGCVFTDAERWWWIVPAQADIGIAWSAVARYSVGAFVTGPGAGHPGPRLTHWPDDDVPYTHPVMLYIALCSAVGIRPDWGDSSPVDVFPVSSR</sequence>
<evidence type="ECO:0000313" key="1">
    <source>
        <dbReference type="EMBL" id="PJE99386.1"/>
    </source>
</evidence>
<evidence type="ECO:0000313" key="2">
    <source>
        <dbReference type="Proteomes" id="UP000230407"/>
    </source>
</evidence>